<dbReference type="Gene3D" id="1.10.8.50">
    <property type="match status" value="1"/>
</dbReference>
<reference evidence="7 8" key="1">
    <citation type="submission" date="2020-08" db="EMBL/GenBank/DDBJ databases">
        <title>Genome public.</title>
        <authorList>
            <person name="Liu C."/>
            <person name="Sun Q."/>
        </authorList>
    </citation>
    <scope>NUCLEOTIDE SEQUENCE [LARGE SCALE GENOMIC DNA]</scope>
    <source>
        <strain evidence="7 8">NSJ-43</strain>
    </source>
</reference>
<keyword evidence="2 5" id="KW-0699">rRNA-binding</keyword>
<sequence length="575" mass="65239">MALDGIVISNIKHELNEKLIGGRLYKIAQPEADELLLTIKTQNGQYRLVISANASLPLIYLTDDNKPSPMTAPNFCMLLRKHLGNGRIIGITQPGLERILDIEIEHLNEMGDVCRKHLITEFMGKHSNIIFCDGDTILDSIKRVSSQMSSVREVLPGRKYFIPNTSDKKNPLNTNYDEFKNTALTRPVSTSKAIYSSYTGISPVAAEEICFEASINSDKPANCLEENESLHLFNIFSNIMDNIKNNIFTPNIVYIGDEPKEFSSIPLEMFDNCTKYDSVSTLLRDFYSKKDAVTRIRQKSSDLRKIVSTALERSVKKADIQEKQLKDTEKRDKYRVYGELINTYGYNIPEGSKEFKALNYYTNEEITIPLDPTLTPRENSVKYFNKYNKLKRTFEAESVQIKETRAEIAHLESVASSLDIAVSEDDLAQVKEELIESGYIHRHQTPSKKIKIVSKPLHFMSSDGFDIYVGKNNFQNDELTFKFANGSDWWFHAKNMAGSHVILKTDGKEIPDRTFEEAAALAAHFSKGHSQDKVEVDYVLKKEVKKPAGSKPGFVVYYTNYSMIASTFIGEIKQC</sequence>
<comment type="caution">
    <text evidence="7">The sequence shown here is derived from an EMBL/GenBank/DDBJ whole genome shotgun (WGS) entry which is preliminary data.</text>
</comment>
<evidence type="ECO:0000256" key="2">
    <source>
        <dbReference type="ARBA" id="ARBA00022730"/>
    </source>
</evidence>
<dbReference type="HAMAP" id="MF_00844_B">
    <property type="entry name" value="RqcH_B"/>
    <property type="match status" value="1"/>
</dbReference>
<organism evidence="7 8">
    <name type="scientific">Lachnospira hominis</name>
    <name type="common">ex Liu et al. 2021</name>
    <dbReference type="NCBI Taxonomy" id="2763051"/>
    <lineage>
        <taxon>Bacteria</taxon>
        <taxon>Bacillati</taxon>
        <taxon>Bacillota</taxon>
        <taxon>Clostridia</taxon>
        <taxon>Lachnospirales</taxon>
        <taxon>Lachnospiraceae</taxon>
        <taxon>Lachnospira</taxon>
    </lineage>
</organism>
<proteinExistence type="inferred from homology"/>
<dbReference type="InterPro" id="IPR051608">
    <property type="entry name" value="RQC_Subunit_NEMF"/>
</dbReference>
<dbReference type="InterPro" id="IPR010979">
    <property type="entry name" value="Ribosomal_uS13-like_H2TH"/>
</dbReference>
<dbReference type="Pfam" id="PF05670">
    <property type="entry name" value="NFACT-R_1"/>
    <property type="match status" value="1"/>
</dbReference>
<dbReference type="SUPFAM" id="SSF46946">
    <property type="entry name" value="S13-like H2TH domain"/>
    <property type="match status" value="1"/>
</dbReference>
<protein>
    <recommendedName>
        <fullName evidence="5">Rqc2 homolog RqcH</fullName>
        <shortName evidence="5">RqcH</shortName>
    </recommendedName>
</protein>
<keyword evidence="3 5" id="KW-0694">RNA-binding</keyword>
<comment type="subunit">
    <text evidence="5">Associates with stalled 50S ribosomal subunits. Binds to RqcP.</text>
</comment>
<evidence type="ECO:0000313" key="8">
    <source>
        <dbReference type="Proteomes" id="UP000628463"/>
    </source>
</evidence>
<dbReference type="EMBL" id="JACOPD010000005">
    <property type="protein sequence ID" value="MBC5680891.1"/>
    <property type="molecule type" value="Genomic_DNA"/>
</dbReference>
<dbReference type="InterPro" id="IPR008532">
    <property type="entry name" value="NFACT_RNA-bd"/>
</dbReference>
<evidence type="ECO:0000256" key="1">
    <source>
        <dbReference type="ARBA" id="ARBA00022555"/>
    </source>
</evidence>
<dbReference type="Proteomes" id="UP000628463">
    <property type="component" value="Unassembled WGS sequence"/>
</dbReference>
<evidence type="ECO:0000256" key="3">
    <source>
        <dbReference type="ARBA" id="ARBA00022884"/>
    </source>
</evidence>
<keyword evidence="8" id="KW-1185">Reference proteome</keyword>
<dbReference type="InterPro" id="IPR043682">
    <property type="entry name" value="RqcH_bacterial"/>
</dbReference>
<dbReference type="Gene3D" id="2.30.310.10">
    <property type="entry name" value="ibrinogen binding protein from staphylococcus aureus domain"/>
    <property type="match status" value="1"/>
</dbReference>
<comment type="function">
    <text evidence="5">Key component of the ribosome quality control system (RQC), a ribosome-associated complex that mediates the extraction of incompletely synthesized nascent chains from stalled ribosomes and their subsequent degradation. RqcH recruits Ala-charged tRNA, and with RqcP directs the elongation of stalled nascent chains on 50S ribosomal subunits, leading to non-templated C-terminal alanine extensions (Ala tail). The Ala tail promotes nascent chain degradation. May add between 1 and at least 8 Ala residues. Binds to stalled 50S ribosomal subunits.</text>
</comment>
<comment type="similarity">
    <text evidence="5">Belongs to the NEMF family.</text>
</comment>
<dbReference type="PANTHER" id="PTHR15239">
    <property type="entry name" value="NUCLEAR EXPORT MEDIATOR FACTOR NEMF"/>
    <property type="match status" value="1"/>
</dbReference>
<evidence type="ECO:0000313" key="7">
    <source>
        <dbReference type="EMBL" id="MBC5680891.1"/>
    </source>
</evidence>
<keyword evidence="1 5" id="KW-0820">tRNA-binding</keyword>
<evidence type="ECO:0000256" key="5">
    <source>
        <dbReference type="HAMAP-Rule" id="MF_00844"/>
    </source>
</evidence>
<evidence type="ECO:0000256" key="4">
    <source>
        <dbReference type="ARBA" id="ARBA00022917"/>
    </source>
</evidence>
<dbReference type="RefSeq" id="WP_186836850.1">
    <property type="nucleotide sequence ID" value="NZ_JACOPD010000005.1"/>
</dbReference>
<evidence type="ECO:0000259" key="6">
    <source>
        <dbReference type="Pfam" id="PF05670"/>
    </source>
</evidence>
<name>A0ABR7G0C0_9FIRM</name>
<keyword evidence="4 5" id="KW-0648">Protein biosynthesis</keyword>
<gene>
    <name evidence="5" type="primary">rqcH</name>
    <name evidence="7" type="ORF">H8S01_07960</name>
</gene>
<feature type="domain" description="NFACT RNA-binding" evidence="6">
    <location>
        <begin position="455"/>
        <end position="549"/>
    </location>
</feature>
<dbReference type="PANTHER" id="PTHR15239:SF6">
    <property type="entry name" value="RIBOSOME QUALITY CONTROL COMPLEX SUBUNIT NEMF"/>
    <property type="match status" value="1"/>
</dbReference>
<accession>A0ABR7G0C0</accession>
<dbReference type="Pfam" id="PF05833">
    <property type="entry name" value="NFACT_N"/>
    <property type="match status" value="1"/>
</dbReference>